<evidence type="ECO:0000313" key="2">
    <source>
        <dbReference type="Proteomes" id="UP000029644"/>
    </source>
</evidence>
<sequence>MDWQASASNWILKTPKHINQLSQNKDNLKTSKIKNYDQPL</sequence>
<dbReference type="AlphaFoldDB" id="A0A090VG00"/>
<proteinExistence type="predicted"/>
<accession>A0A090VG00</accession>
<reference evidence="1 2" key="1">
    <citation type="journal article" date="2014" name="Genome Announc.">
        <title>Draft Genome Sequences of Marine Flavobacterium Algibacter lectus Strains SS8 and NR4.</title>
        <authorList>
            <person name="Takatani N."/>
            <person name="Nakanishi M."/>
            <person name="Meirelles P."/>
            <person name="Mino S."/>
            <person name="Suda W."/>
            <person name="Oshima K."/>
            <person name="Hattori M."/>
            <person name="Ohkuma M."/>
            <person name="Hosokawa M."/>
            <person name="Miyashita K."/>
            <person name="Thompson F.L."/>
            <person name="Niwa A."/>
            <person name="Sawabe T."/>
            <person name="Sawabe T."/>
        </authorList>
    </citation>
    <scope>NUCLEOTIDE SEQUENCE [LARGE SCALE GENOMIC DNA]</scope>
    <source>
        <strain evidence="1 2">JCM 19300</strain>
    </source>
</reference>
<name>A0A090VG00_9FLAO</name>
<organism evidence="1 2">
    <name type="scientific">Algibacter lectus</name>
    <dbReference type="NCBI Taxonomy" id="221126"/>
    <lineage>
        <taxon>Bacteria</taxon>
        <taxon>Pseudomonadati</taxon>
        <taxon>Bacteroidota</taxon>
        <taxon>Flavobacteriia</taxon>
        <taxon>Flavobacteriales</taxon>
        <taxon>Flavobacteriaceae</taxon>
        <taxon>Algibacter</taxon>
    </lineage>
</organism>
<comment type="caution">
    <text evidence="1">The sequence shown here is derived from an EMBL/GenBank/DDBJ whole genome shotgun (WGS) entry which is preliminary data.</text>
</comment>
<dbReference type="Proteomes" id="UP000029644">
    <property type="component" value="Unassembled WGS sequence"/>
</dbReference>
<protein>
    <submittedName>
        <fullName evidence="1">Uncharacterized protein</fullName>
    </submittedName>
</protein>
<dbReference type="EMBL" id="BBNQ01000013">
    <property type="protein sequence ID" value="GAL63710.1"/>
    <property type="molecule type" value="Genomic_DNA"/>
</dbReference>
<gene>
    <name evidence="1" type="ORF">JCM19300_2746</name>
</gene>
<evidence type="ECO:0000313" key="1">
    <source>
        <dbReference type="EMBL" id="GAL63710.1"/>
    </source>
</evidence>